<dbReference type="InterPro" id="IPR049730">
    <property type="entry name" value="SNF2/RAD54-like_C"/>
</dbReference>
<dbReference type="InterPro" id="IPR027417">
    <property type="entry name" value="P-loop_NTPase"/>
</dbReference>
<gene>
    <name evidence="12" type="ORF">CU098_005575</name>
</gene>
<evidence type="ECO:0000256" key="4">
    <source>
        <dbReference type="ARBA" id="ARBA00022806"/>
    </source>
</evidence>
<dbReference type="GO" id="GO:0005634">
    <property type="term" value="C:nucleus"/>
    <property type="evidence" value="ECO:0007669"/>
    <property type="project" value="TreeGrafter"/>
</dbReference>
<dbReference type="InterPro" id="IPR000330">
    <property type="entry name" value="SNF2_N"/>
</dbReference>
<evidence type="ECO:0000256" key="8">
    <source>
        <dbReference type="SAM" id="MobiDB-lite"/>
    </source>
</evidence>
<dbReference type="Pfam" id="PF13920">
    <property type="entry name" value="zf-C3HC4_3"/>
    <property type="match status" value="1"/>
</dbReference>
<keyword evidence="6" id="KW-0863">Zinc-finger</keyword>
<dbReference type="Gene3D" id="3.40.50.10810">
    <property type="entry name" value="Tandem AAA-ATPase domain"/>
    <property type="match status" value="1"/>
</dbReference>
<feature type="region of interest" description="Disordered" evidence="8">
    <location>
        <begin position="662"/>
        <end position="683"/>
    </location>
</feature>
<comment type="similarity">
    <text evidence="1">Belongs to the SNF2/RAD54 helicase family.</text>
</comment>
<evidence type="ECO:0000256" key="2">
    <source>
        <dbReference type="ARBA" id="ARBA00022741"/>
    </source>
</evidence>
<dbReference type="Gene3D" id="3.30.40.10">
    <property type="entry name" value="Zinc/RING finger domain, C3HC4 (zinc finger)"/>
    <property type="match status" value="1"/>
</dbReference>
<dbReference type="Gene3D" id="3.40.50.300">
    <property type="entry name" value="P-loop containing nucleotide triphosphate hydrolases"/>
    <property type="match status" value="1"/>
</dbReference>
<feature type="domain" description="Helicase ATP-binding" evidence="10">
    <location>
        <begin position="362"/>
        <end position="546"/>
    </location>
</feature>
<keyword evidence="13" id="KW-1185">Reference proteome</keyword>
<dbReference type="Proteomes" id="UP000253551">
    <property type="component" value="Unassembled WGS sequence"/>
</dbReference>
<dbReference type="PROSITE" id="PS51194">
    <property type="entry name" value="HELICASE_CTER"/>
    <property type="match status" value="1"/>
</dbReference>
<dbReference type="CDD" id="cd18793">
    <property type="entry name" value="SF2_C_SNF"/>
    <property type="match status" value="1"/>
</dbReference>
<keyword evidence="7" id="KW-0175">Coiled coil</keyword>
<protein>
    <recommendedName>
        <fullName evidence="14">DNA helicase rad5</fullName>
    </recommendedName>
</protein>
<keyword evidence="4" id="KW-0347">Helicase</keyword>
<reference evidence="12 13" key="1">
    <citation type="journal article" date="2018" name="G3 (Bethesda)">
        <title>Phylogenetic and Phylogenomic Definition of Rhizopus Species.</title>
        <authorList>
            <person name="Gryganskyi A.P."/>
            <person name="Golan J."/>
            <person name="Dolatabadi S."/>
            <person name="Mondo S."/>
            <person name="Robb S."/>
            <person name="Idnurm A."/>
            <person name="Muszewska A."/>
            <person name="Steczkiewicz K."/>
            <person name="Masonjones S."/>
            <person name="Liao H.L."/>
            <person name="Gajdeczka M.T."/>
            <person name="Anike F."/>
            <person name="Vuek A."/>
            <person name="Anishchenko I.M."/>
            <person name="Voigt K."/>
            <person name="de Hoog G.S."/>
            <person name="Smith M.E."/>
            <person name="Heitman J."/>
            <person name="Vilgalys R."/>
            <person name="Stajich J.E."/>
        </authorList>
    </citation>
    <scope>NUCLEOTIDE SEQUENCE [LARGE SCALE GENOMIC DNA]</scope>
    <source>
        <strain evidence="12 13">LSU 92-RS-03</strain>
    </source>
</reference>
<dbReference type="STRING" id="4846.A0A367KJ77"/>
<keyword evidence="2" id="KW-0547">Nucleotide-binding</keyword>
<dbReference type="CDD" id="cd18008">
    <property type="entry name" value="DEXDc_SHPRH-like"/>
    <property type="match status" value="1"/>
</dbReference>
<dbReference type="InterPro" id="IPR038718">
    <property type="entry name" value="SNF2-like_sf"/>
</dbReference>
<evidence type="ECO:0000313" key="12">
    <source>
        <dbReference type="EMBL" id="RCI02227.1"/>
    </source>
</evidence>
<evidence type="ECO:0000313" key="13">
    <source>
        <dbReference type="Proteomes" id="UP000253551"/>
    </source>
</evidence>
<feature type="domain" description="RING-type" evidence="9">
    <location>
        <begin position="709"/>
        <end position="751"/>
    </location>
</feature>
<dbReference type="PANTHER" id="PTHR45626:SF16">
    <property type="entry name" value="ATP-DEPENDENT HELICASE ULS1"/>
    <property type="match status" value="1"/>
</dbReference>
<keyword evidence="6" id="KW-0479">Metal-binding</keyword>
<evidence type="ECO:0008006" key="14">
    <source>
        <dbReference type="Google" id="ProtNLM"/>
    </source>
</evidence>
<dbReference type="EMBL" id="PJQM01001481">
    <property type="protein sequence ID" value="RCI02227.1"/>
    <property type="molecule type" value="Genomic_DNA"/>
</dbReference>
<dbReference type="SUPFAM" id="SSF57850">
    <property type="entry name" value="RING/U-box"/>
    <property type="match status" value="1"/>
</dbReference>
<evidence type="ECO:0000259" key="10">
    <source>
        <dbReference type="PROSITE" id="PS51192"/>
    </source>
</evidence>
<dbReference type="GO" id="GO:0005524">
    <property type="term" value="F:ATP binding"/>
    <property type="evidence" value="ECO:0007669"/>
    <property type="project" value="UniProtKB-KW"/>
</dbReference>
<accession>A0A367KJ77</accession>
<dbReference type="SUPFAM" id="SSF52540">
    <property type="entry name" value="P-loop containing nucleoside triphosphate hydrolases"/>
    <property type="match status" value="2"/>
</dbReference>
<dbReference type="GO" id="GO:0008094">
    <property type="term" value="F:ATP-dependent activity, acting on DNA"/>
    <property type="evidence" value="ECO:0007669"/>
    <property type="project" value="TreeGrafter"/>
</dbReference>
<feature type="domain" description="Helicase C-terminal" evidence="11">
    <location>
        <begin position="802"/>
        <end position="966"/>
    </location>
</feature>
<feature type="coiled-coil region" evidence="7">
    <location>
        <begin position="69"/>
        <end position="97"/>
    </location>
</feature>
<dbReference type="SMART" id="SM00490">
    <property type="entry name" value="HELICc"/>
    <property type="match status" value="1"/>
</dbReference>
<dbReference type="Pfam" id="PF00271">
    <property type="entry name" value="Helicase_C"/>
    <property type="match status" value="1"/>
</dbReference>
<organism evidence="12 13">
    <name type="scientific">Rhizopus stolonifer</name>
    <name type="common">Rhizopus nigricans</name>
    <dbReference type="NCBI Taxonomy" id="4846"/>
    <lineage>
        <taxon>Eukaryota</taxon>
        <taxon>Fungi</taxon>
        <taxon>Fungi incertae sedis</taxon>
        <taxon>Mucoromycota</taxon>
        <taxon>Mucoromycotina</taxon>
        <taxon>Mucoromycetes</taxon>
        <taxon>Mucorales</taxon>
        <taxon>Mucorineae</taxon>
        <taxon>Rhizopodaceae</taxon>
        <taxon>Rhizopus</taxon>
    </lineage>
</organism>
<dbReference type="GO" id="GO:0005737">
    <property type="term" value="C:cytoplasm"/>
    <property type="evidence" value="ECO:0007669"/>
    <property type="project" value="TreeGrafter"/>
</dbReference>
<dbReference type="CDD" id="cd16449">
    <property type="entry name" value="RING-HC"/>
    <property type="match status" value="1"/>
</dbReference>
<dbReference type="InterPro" id="IPR014001">
    <property type="entry name" value="Helicase_ATP-bd"/>
</dbReference>
<dbReference type="InterPro" id="IPR013083">
    <property type="entry name" value="Znf_RING/FYVE/PHD"/>
</dbReference>
<evidence type="ECO:0000256" key="3">
    <source>
        <dbReference type="ARBA" id="ARBA00022801"/>
    </source>
</evidence>
<dbReference type="PROSITE" id="PS50089">
    <property type="entry name" value="ZF_RING_2"/>
    <property type="match status" value="1"/>
</dbReference>
<dbReference type="SMART" id="SM00487">
    <property type="entry name" value="DEXDc"/>
    <property type="match status" value="1"/>
</dbReference>
<dbReference type="AlphaFoldDB" id="A0A367KJ77"/>
<evidence type="ECO:0000256" key="1">
    <source>
        <dbReference type="ARBA" id="ARBA00007025"/>
    </source>
</evidence>
<proteinExistence type="inferred from homology"/>
<dbReference type="InterPro" id="IPR001650">
    <property type="entry name" value="Helicase_C-like"/>
</dbReference>
<comment type="caution">
    <text evidence="12">The sequence shown here is derived from an EMBL/GenBank/DDBJ whole genome shotgun (WGS) entry which is preliminary data.</text>
</comment>
<keyword evidence="5" id="KW-0067">ATP-binding</keyword>
<keyword evidence="3" id="KW-0378">Hydrolase</keyword>
<keyword evidence="6" id="KW-0862">Zinc</keyword>
<dbReference type="PROSITE" id="PS51192">
    <property type="entry name" value="HELICASE_ATP_BIND_1"/>
    <property type="match status" value="1"/>
</dbReference>
<evidence type="ECO:0000256" key="5">
    <source>
        <dbReference type="ARBA" id="ARBA00022840"/>
    </source>
</evidence>
<sequence length="977" mass="110169">MSINEENYLSDSESIQEAIRRSLSETGQFDLASDEDSKDDIYAFFVEAGLENPEQLSMLGIDIETIRAQKELEERIERETKANLETARRLQSEYEREIEPLARSDSFVSQTSLKREIDQIIEEDKKKLKTEHPVDSIDLDNNDDDNDDALLIDLTMEEDDRVMNQQPAPVVDYLSNVSWNNYIPNSASSAYSHKAKQKAAVGGASSRGGGGGFNMDPGSYPMPSMTAGIPRSPMRYSPNMQHMRPMPFAPMYMNYPPIAGPSRVPPSFGESSGSNNSRRIPASMQQDHMAAIGQQITQNSYEIPQIRPTYVTNEEAEKELRELLENIADDELPPPEDRTGTPDRMSINLLEHQKIGLQWMVKQEKSNNKGGILADDMGLGKTIQAMAVVCSNICEDATEVNLANISKRTTTVSGELQLKATLIVCPVSLIDQWRREIESKTDPKLNVLVYHGTRTKNPYDLVPYDVIVSSYAVVASDHSEHFKGPLSKVKFHRVILDEAHTIKNKNTKAAQGCRKVEASFRWCMTATPIQNKVEELYSLISFLRIRPFCIWEEFRDAICKPMKAGNTANAIKVAHVLMKAVSLRRSKKAMIDGKPILNLPERNVHMDFIEFSADERIHYNFVNDRAQARFTKYLNANTVMKNYSSVLVMLLRLRQACLHPNLTTEEGDPTANPSVQPEQADTEAAARQLDTEVVRRLLSDTTTIKEIECPICMDTAQDAQIIQCGHILCKECFDSYWNNPDGNTKRCPQCRGPIDRQKLVGIESFLKVHAPELIVEEEKKAEEETKELQKIAEMHSSAKIDRMLQILLETSQKTNNKDKTIVFSQFTAMLDLLEKPLKSNEIKYLRYDGSMDIRQRAEAVKNFFDDPTISVLLVSTKCGSLGLNLTCANRVILLDVWWNPAIENQAIDRVHRIGQTKAVEVHRIFIKDTVEDRILQLQNKKQAISDGVLGEGEGTGTGRLNLNELIYLFRGGEMPGS</sequence>
<evidence type="ECO:0000259" key="9">
    <source>
        <dbReference type="PROSITE" id="PS50089"/>
    </source>
</evidence>
<dbReference type="Pfam" id="PF00176">
    <property type="entry name" value="SNF2-rel_dom"/>
    <property type="match status" value="1"/>
</dbReference>
<dbReference type="SMART" id="SM00184">
    <property type="entry name" value="RING"/>
    <property type="match status" value="1"/>
</dbReference>
<dbReference type="InterPro" id="IPR050628">
    <property type="entry name" value="SNF2_RAD54_helicase_TF"/>
</dbReference>
<dbReference type="OrthoDB" id="448448at2759"/>
<dbReference type="InterPro" id="IPR001841">
    <property type="entry name" value="Znf_RING"/>
</dbReference>
<dbReference type="GO" id="GO:0004386">
    <property type="term" value="F:helicase activity"/>
    <property type="evidence" value="ECO:0007669"/>
    <property type="project" value="UniProtKB-KW"/>
</dbReference>
<evidence type="ECO:0000256" key="6">
    <source>
        <dbReference type="PROSITE-ProRule" id="PRU00175"/>
    </source>
</evidence>
<name>A0A367KJ77_RHIST</name>
<evidence type="ECO:0000259" key="11">
    <source>
        <dbReference type="PROSITE" id="PS51194"/>
    </source>
</evidence>
<dbReference type="GO" id="GO:0000724">
    <property type="term" value="P:double-strand break repair via homologous recombination"/>
    <property type="evidence" value="ECO:0007669"/>
    <property type="project" value="TreeGrafter"/>
</dbReference>
<dbReference type="GO" id="GO:0008270">
    <property type="term" value="F:zinc ion binding"/>
    <property type="evidence" value="ECO:0007669"/>
    <property type="project" value="UniProtKB-KW"/>
</dbReference>
<dbReference type="PANTHER" id="PTHR45626">
    <property type="entry name" value="TRANSCRIPTION TERMINATION FACTOR 2-RELATED"/>
    <property type="match status" value="1"/>
</dbReference>
<evidence type="ECO:0000256" key="7">
    <source>
        <dbReference type="SAM" id="Coils"/>
    </source>
</evidence>
<dbReference type="GO" id="GO:0016787">
    <property type="term" value="F:hydrolase activity"/>
    <property type="evidence" value="ECO:0007669"/>
    <property type="project" value="UniProtKB-KW"/>
</dbReference>